<evidence type="ECO:0000313" key="1">
    <source>
        <dbReference type="EMBL" id="EJW93019.1"/>
    </source>
</evidence>
<proteinExistence type="predicted"/>
<comment type="caution">
    <text evidence="1">The sequence shown here is derived from an EMBL/GenBank/DDBJ whole genome shotgun (WGS) entry which is preliminary data.</text>
</comment>
<sequence>MNGQACLRKNVRLIPFGCRAYVVTTSCALINQAMQRCGAW</sequence>
<name>J9G0A5_9ZZZZ</name>
<dbReference type="EMBL" id="AMCI01007200">
    <property type="protein sequence ID" value="EJW93019.1"/>
    <property type="molecule type" value="Genomic_DNA"/>
</dbReference>
<reference evidence="1" key="1">
    <citation type="journal article" date="2012" name="PLoS ONE">
        <title>Gene sets for utilization of primary and secondary nutrition supplies in the distal gut of endangered iberian lynx.</title>
        <authorList>
            <person name="Alcaide M."/>
            <person name="Messina E."/>
            <person name="Richter M."/>
            <person name="Bargiela R."/>
            <person name="Peplies J."/>
            <person name="Huws S.A."/>
            <person name="Newbold C.J."/>
            <person name="Golyshin P.N."/>
            <person name="Simon M.A."/>
            <person name="Lopez G."/>
            <person name="Yakimov M.M."/>
            <person name="Ferrer M."/>
        </authorList>
    </citation>
    <scope>NUCLEOTIDE SEQUENCE</scope>
</reference>
<protein>
    <submittedName>
        <fullName evidence="1">Uncharacterized protein</fullName>
    </submittedName>
</protein>
<organism evidence="1">
    <name type="scientific">gut metagenome</name>
    <dbReference type="NCBI Taxonomy" id="749906"/>
    <lineage>
        <taxon>unclassified sequences</taxon>
        <taxon>metagenomes</taxon>
        <taxon>organismal metagenomes</taxon>
    </lineage>
</organism>
<gene>
    <name evidence="1" type="ORF">EVA_18874</name>
</gene>
<accession>J9G0A5</accession>
<dbReference type="AlphaFoldDB" id="J9G0A5"/>